<accession>A0A9R0IBU7</accession>
<feature type="signal peptide" evidence="1">
    <location>
        <begin position="1"/>
        <end position="27"/>
    </location>
</feature>
<dbReference type="GO" id="GO:0009055">
    <property type="term" value="F:electron transfer activity"/>
    <property type="evidence" value="ECO:0007669"/>
    <property type="project" value="InterPro"/>
</dbReference>
<dbReference type="GeneID" id="110786160"/>
<gene>
    <name evidence="4" type="primary">LOC110786160</name>
</gene>
<evidence type="ECO:0000313" key="4">
    <source>
        <dbReference type="RefSeq" id="XP_021846388.2"/>
    </source>
</evidence>
<dbReference type="GO" id="GO:0005886">
    <property type="term" value="C:plasma membrane"/>
    <property type="evidence" value="ECO:0000318"/>
    <property type="project" value="GO_Central"/>
</dbReference>
<reference evidence="3" key="1">
    <citation type="journal article" date="2021" name="Nat. Commun.">
        <title>Genomic analyses provide insights into spinach domestication and the genetic basis of agronomic traits.</title>
        <authorList>
            <person name="Cai X."/>
            <person name="Sun X."/>
            <person name="Xu C."/>
            <person name="Sun H."/>
            <person name="Wang X."/>
            <person name="Ge C."/>
            <person name="Zhang Z."/>
            <person name="Wang Q."/>
            <person name="Fei Z."/>
            <person name="Jiao C."/>
            <person name="Wang Q."/>
        </authorList>
    </citation>
    <scope>NUCLEOTIDE SEQUENCE [LARGE SCALE GENOMIC DNA]</scope>
    <source>
        <strain evidence="3">cv. Varoflay</strain>
    </source>
</reference>
<dbReference type="PROSITE" id="PS51485">
    <property type="entry name" value="PHYTOCYANIN"/>
    <property type="match status" value="1"/>
</dbReference>
<name>A0A9R0IBU7_SPIOL</name>
<dbReference type="CDD" id="cd04216">
    <property type="entry name" value="Phytocyanin"/>
    <property type="match status" value="1"/>
</dbReference>
<dbReference type="PANTHER" id="PTHR33021:SF31">
    <property type="entry name" value="OS02G0720100 PROTEIN"/>
    <property type="match status" value="1"/>
</dbReference>
<dbReference type="Pfam" id="PF02298">
    <property type="entry name" value="Cu_bind_like"/>
    <property type="match status" value="1"/>
</dbReference>
<sequence>MGCVNKNLLTLILVVVVFVYGGTGAAAQVHHVVGDDRGWELASDIASWAAGRTFVVGDFLWFAYSSGIDKDKIVELKSKDEFETCDVTKPIKMYDNGIDKISLQQEGIRYFASANPESCKKGLKLPVEIMSKSTAAIQSSSLTTTSWNAAMAQEPTAPSSSTKICGPTLLIIAALILNCMGV</sequence>
<dbReference type="Proteomes" id="UP000813463">
    <property type="component" value="Chromosome 5"/>
</dbReference>
<keyword evidence="3" id="KW-1185">Reference proteome</keyword>
<dbReference type="InterPro" id="IPR039391">
    <property type="entry name" value="Phytocyanin-like"/>
</dbReference>
<dbReference type="KEGG" id="soe:110786160"/>
<dbReference type="PANTHER" id="PTHR33021">
    <property type="entry name" value="BLUE COPPER PROTEIN"/>
    <property type="match status" value="1"/>
</dbReference>
<evidence type="ECO:0000313" key="3">
    <source>
        <dbReference type="Proteomes" id="UP000813463"/>
    </source>
</evidence>
<dbReference type="Gene3D" id="2.60.40.420">
    <property type="entry name" value="Cupredoxins - blue copper proteins"/>
    <property type="match status" value="1"/>
</dbReference>
<organism evidence="3 4">
    <name type="scientific">Spinacia oleracea</name>
    <name type="common">Spinach</name>
    <dbReference type="NCBI Taxonomy" id="3562"/>
    <lineage>
        <taxon>Eukaryota</taxon>
        <taxon>Viridiplantae</taxon>
        <taxon>Streptophyta</taxon>
        <taxon>Embryophyta</taxon>
        <taxon>Tracheophyta</taxon>
        <taxon>Spermatophyta</taxon>
        <taxon>Magnoliopsida</taxon>
        <taxon>eudicotyledons</taxon>
        <taxon>Gunneridae</taxon>
        <taxon>Pentapetalae</taxon>
        <taxon>Caryophyllales</taxon>
        <taxon>Chenopodiaceae</taxon>
        <taxon>Chenopodioideae</taxon>
        <taxon>Anserineae</taxon>
        <taxon>Spinacia</taxon>
    </lineage>
</organism>
<reference evidence="4" key="2">
    <citation type="submission" date="2025-08" db="UniProtKB">
        <authorList>
            <consortium name="RefSeq"/>
        </authorList>
    </citation>
    <scope>IDENTIFICATION</scope>
    <source>
        <tissue evidence="4">Leaf</tissue>
    </source>
</reference>
<dbReference type="AlphaFoldDB" id="A0A9R0IBU7"/>
<evidence type="ECO:0000259" key="2">
    <source>
        <dbReference type="PROSITE" id="PS51485"/>
    </source>
</evidence>
<feature type="chain" id="PRO_5045706218" evidence="1">
    <location>
        <begin position="28"/>
        <end position="182"/>
    </location>
</feature>
<evidence type="ECO:0000256" key="1">
    <source>
        <dbReference type="SAM" id="SignalP"/>
    </source>
</evidence>
<dbReference type="RefSeq" id="XP_021846388.2">
    <property type="nucleotide sequence ID" value="XM_021990696.2"/>
</dbReference>
<dbReference type="InterPro" id="IPR008972">
    <property type="entry name" value="Cupredoxin"/>
</dbReference>
<dbReference type="SUPFAM" id="SSF49503">
    <property type="entry name" value="Cupredoxins"/>
    <property type="match status" value="1"/>
</dbReference>
<protein>
    <submittedName>
        <fullName evidence="4">Uclacyanin 1</fullName>
    </submittedName>
</protein>
<feature type="domain" description="Phytocyanin" evidence="2">
    <location>
        <begin position="29"/>
        <end position="131"/>
    </location>
</feature>
<proteinExistence type="predicted"/>
<dbReference type="InterPro" id="IPR003245">
    <property type="entry name" value="Phytocyanin_dom"/>
</dbReference>
<keyword evidence="1" id="KW-0732">Signal</keyword>